<sequence>MHLGEMENDRRWRRGENNREPSSSSSSPLLSSSNSLFYLSMRKRNAMRNDGEEDKDDLDQTRYGMITIQ</sequence>
<dbReference type="EMBL" id="JAQQBR010001832">
    <property type="protein sequence ID" value="KAK0167241.1"/>
    <property type="molecule type" value="Genomic_DNA"/>
</dbReference>
<organism evidence="2 3">
    <name type="scientific">Microctonus hyperodae</name>
    <name type="common">Parasitoid wasp</name>
    <dbReference type="NCBI Taxonomy" id="165561"/>
    <lineage>
        <taxon>Eukaryota</taxon>
        <taxon>Metazoa</taxon>
        <taxon>Ecdysozoa</taxon>
        <taxon>Arthropoda</taxon>
        <taxon>Hexapoda</taxon>
        <taxon>Insecta</taxon>
        <taxon>Pterygota</taxon>
        <taxon>Neoptera</taxon>
        <taxon>Endopterygota</taxon>
        <taxon>Hymenoptera</taxon>
        <taxon>Apocrita</taxon>
        <taxon>Ichneumonoidea</taxon>
        <taxon>Braconidae</taxon>
        <taxon>Euphorinae</taxon>
        <taxon>Microctonus</taxon>
    </lineage>
</organism>
<keyword evidence="3" id="KW-1185">Reference proteome</keyword>
<proteinExistence type="predicted"/>
<accession>A0AA39FD20</accession>
<evidence type="ECO:0000313" key="3">
    <source>
        <dbReference type="Proteomes" id="UP001168972"/>
    </source>
</evidence>
<protein>
    <submittedName>
        <fullName evidence="2">Uncharacterized protein</fullName>
    </submittedName>
</protein>
<feature type="compositionally biased region" description="Basic and acidic residues" evidence="1">
    <location>
        <begin position="1"/>
        <end position="19"/>
    </location>
</feature>
<feature type="compositionally biased region" description="Low complexity" evidence="1">
    <location>
        <begin position="22"/>
        <end position="40"/>
    </location>
</feature>
<dbReference type="Proteomes" id="UP001168972">
    <property type="component" value="Unassembled WGS sequence"/>
</dbReference>
<gene>
    <name evidence="2" type="ORF">PV327_004666</name>
</gene>
<evidence type="ECO:0000256" key="1">
    <source>
        <dbReference type="SAM" id="MobiDB-lite"/>
    </source>
</evidence>
<reference evidence="2" key="2">
    <citation type="submission" date="2023-03" db="EMBL/GenBank/DDBJ databases">
        <authorList>
            <person name="Inwood S.N."/>
            <person name="Skelly J.G."/>
            <person name="Guhlin J."/>
            <person name="Harrop T.W.R."/>
            <person name="Goldson S.G."/>
            <person name="Dearden P.K."/>
        </authorList>
    </citation>
    <scope>NUCLEOTIDE SEQUENCE</scope>
    <source>
        <strain evidence="2">Lincoln</strain>
        <tissue evidence="2">Whole body</tissue>
    </source>
</reference>
<evidence type="ECO:0000313" key="2">
    <source>
        <dbReference type="EMBL" id="KAK0167241.1"/>
    </source>
</evidence>
<dbReference type="AlphaFoldDB" id="A0AA39FD20"/>
<feature type="region of interest" description="Disordered" evidence="1">
    <location>
        <begin position="1"/>
        <end position="69"/>
    </location>
</feature>
<name>A0AA39FD20_MICHY</name>
<reference evidence="2" key="1">
    <citation type="journal article" date="2023" name="bioRxiv">
        <title>Scaffold-level genome assemblies of two parasitoid biocontrol wasps reveal the parthenogenesis mechanism and an associated novel virus.</title>
        <authorList>
            <person name="Inwood S."/>
            <person name="Skelly J."/>
            <person name="Guhlin J."/>
            <person name="Harrop T."/>
            <person name="Goldson S."/>
            <person name="Dearden P."/>
        </authorList>
    </citation>
    <scope>NUCLEOTIDE SEQUENCE</scope>
    <source>
        <strain evidence="2">Lincoln</strain>
        <tissue evidence="2">Whole body</tissue>
    </source>
</reference>
<comment type="caution">
    <text evidence="2">The sequence shown here is derived from an EMBL/GenBank/DDBJ whole genome shotgun (WGS) entry which is preliminary data.</text>
</comment>